<dbReference type="PANTHER" id="PTHR35848:SF6">
    <property type="entry name" value="CUPIN TYPE-2 DOMAIN-CONTAINING PROTEIN"/>
    <property type="match status" value="1"/>
</dbReference>
<dbReference type="InterPro" id="IPR011051">
    <property type="entry name" value="RmlC_Cupin_sf"/>
</dbReference>
<proteinExistence type="predicted"/>
<keyword evidence="4" id="KW-1185">Reference proteome</keyword>
<dbReference type="RefSeq" id="WP_069702017.1">
    <property type="nucleotide sequence ID" value="NZ_MJAT01000012.1"/>
</dbReference>
<evidence type="ECO:0000313" key="3">
    <source>
        <dbReference type="EMBL" id="OEH85934.1"/>
    </source>
</evidence>
<dbReference type="AlphaFoldDB" id="A0A1E5L7D9"/>
<dbReference type="Proteomes" id="UP000095255">
    <property type="component" value="Unassembled WGS sequence"/>
</dbReference>
<dbReference type="InterPro" id="IPR013096">
    <property type="entry name" value="Cupin_2"/>
</dbReference>
<dbReference type="EMBL" id="MJAT01000012">
    <property type="protein sequence ID" value="OEH85934.1"/>
    <property type="molecule type" value="Genomic_DNA"/>
</dbReference>
<dbReference type="GO" id="GO:0046872">
    <property type="term" value="F:metal ion binding"/>
    <property type="evidence" value="ECO:0007669"/>
    <property type="project" value="UniProtKB-KW"/>
</dbReference>
<dbReference type="Gene3D" id="2.60.120.10">
    <property type="entry name" value="Jelly Rolls"/>
    <property type="match status" value="1"/>
</dbReference>
<dbReference type="InterPro" id="IPR014710">
    <property type="entry name" value="RmlC-like_jellyroll"/>
</dbReference>
<reference evidence="3 4" key="1">
    <citation type="submission" date="2016-09" db="EMBL/GenBank/DDBJ databases">
        <title>Desulfuribacillus arsenicus sp. nov., an obligately anaerobic, dissimilatory arsenic- and antimonate-reducing bacterium isolated from anoxic sediments.</title>
        <authorList>
            <person name="Abin C.A."/>
            <person name="Hollibaugh J.T."/>
        </authorList>
    </citation>
    <scope>NUCLEOTIDE SEQUENCE [LARGE SCALE GENOMIC DNA]</scope>
    <source>
        <strain evidence="3 4">MLFW-2</strain>
    </source>
</reference>
<keyword evidence="1" id="KW-0479">Metal-binding</keyword>
<accession>A0A1E5L7D9</accession>
<organism evidence="3 4">
    <name type="scientific">Desulfuribacillus stibiiarsenatis</name>
    <dbReference type="NCBI Taxonomy" id="1390249"/>
    <lineage>
        <taxon>Bacteria</taxon>
        <taxon>Bacillati</taxon>
        <taxon>Bacillota</taxon>
        <taxon>Desulfuribacillia</taxon>
        <taxon>Desulfuribacillales</taxon>
        <taxon>Desulfuribacillaceae</taxon>
        <taxon>Desulfuribacillus</taxon>
    </lineage>
</organism>
<dbReference type="PANTHER" id="PTHR35848">
    <property type="entry name" value="OXALATE-BINDING PROTEIN"/>
    <property type="match status" value="1"/>
</dbReference>
<evidence type="ECO:0000259" key="2">
    <source>
        <dbReference type="Pfam" id="PF07883"/>
    </source>
</evidence>
<dbReference type="InterPro" id="IPR051610">
    <property type="entry name" value="GPI/OXD"/>
</dbReference>
<name>A0A1E5L7D9_9FIRM</name>
<comment type="caution">
    <text evidence="3">The sequence shown here is derived from an EMBL/GenBank/DDBJ whole genome shotgun (WGS) entry which is preliminary data.</text>
</comment>
<dbReference type="STRING" id="1390249.BHU72_03960"/>
<dbReference type="SUPFAM" id="SSF51182">
    <property type="entry name" value="RmlC-like cupins"/>
    <property type="match status" value="1"/>
</dbReference>
<evidence type="ECO:0000313" key="4">
    <source>
        <dbReference type="Proteomes" id="UP000095255"/>
    </source>
</evidence>
<evidence type="ECO:0000256" key="1">
    <source>
        <dbReference type="ARBA" id="ARBA00022723"/>
    </source>
</evidence>
<sequence length="116" mass="13487">MKKCVDYFKEAEFLEEALNKVTHIKTEELGSDVYYFKSGQVLDFHRHKSDQIFFVLKGEGTFYLEDQDGNTEQYDVRPGFSMLAPKTVWHKLVNTGSDELIAVQVTYLPTDLEQKK</sequence>
<dbReference type="Pfam" id="PF07883">
    <property type="entry name" value="Cupin_2"/>
    <property type="match status" value="1"/>
</dbReference>
<gene>
    <name evidence="3" type="ORF">BHU72_03960</name>
</gene>
<protein>
    <recommendedName>
        <fullName evidence="2">Cupin type-2 domain-containing protein</fullName>
    </recommendedName>
</protein>
<feature type="domain" description="Cupin type-2" evidence="2">
    <location>
        <begin position="36"/>
        <end position="103"/>
    </location>
</feature>